<evidence type="ECO:0008006" key="2">
    <source>
        <dbReference type="Google" id="ProtNLM"/>
    </source>
</evidence>
<protein>
    <recommendedName>
        <fullName evidence="2">Sulfotransferase domain-containing protein</fullName>
    </recommendedName>
</protein>
<dbReference type="EMBL" id="BARU01017610">
    <property type="protein sequence ID" value="GAH61355.1"/>
    <property type="molecule type" value="Genomic_DNA"/>
</dbReference>
<proteinExistence type="predicted"/>
<organism evidence="1">
    <name type="scientific">marine sediment metagenome</name>
    <dbReference type="NCBI Taxonomy" id="412755"/>
    <lineage>
        <taxon>unclassified sequences</taxon>
        <taxon>metagenomes</taxon>
        <taxon>ecological metagenomes</taxon>
    </lineage>
</organism>
<comment type="caution">
    <text evidence="1">The sequence shown here is derived from an EMBL/GenBank/DDBJ whole genome shotgun (WGS) entry which is preliminary data.</text>
</comment>
<name>X1HW99_9ZZZZ</name>
<evidence type="ECO:0000313" key="1">
    <source>
        <dbReference type="EMBL" id="GAH61355.1"/>
    </source>
</evidence>
<accession>X1HW99</accession>
<gene>
    <name evidence="1" type="ORF">S03H2_29196</name>
</gene>
<reference evidence="1" key="1">
    <citation type="journal article" date="2014" name="Front. Microbiol.">
        <title>High frequency of phylogenetically diverse reductive dehalogenase-homologous genes in deep subseafloor sedimentary metagenomes.</title>
        <authorList>
            <person name="Kawai M."/>
            <person name="Futagami T."/>
            <person name="Toyoda A."/>
            <person name="Takaki Y."/>
            <person name="Nishi S."/>
            <person name="Hori S."/>
            <person name="Arai W."/>
            <person name="Tsubouchi T."/>
            <person name="Morono Y."/>
            <person name="Uchiyama I."/>
            <person name="Ito T."/>
            <person name="Fujiyama A."/>
            <person name="Inagaki F."/>
            <person name="Takami H."/>
        </authorList>
    </citation>
    <scope>NUCLEOTIDE SEQUENCE</scope>
    <source>
        <strain evidence="1">Expedition CK06-06</strain>
    </source>
</reference>
<dbReference type="Gene3D" id="3.40.50.300">
    <property type="entry name" value="P-loop containing nucleotide triphosphate hydrolases"/>
    <property type="match status" value="1"/>
</dbReference>
<sequence length="120" mass="14687">PAWKSVMRKEELKIVFVIRPVNEVVESMKERKWNLHLNDKEKKEHIRLFIMIGIDNLIYADGHIFTYYHNYFKDWREELEKVTDFLGLKIPKNTKEIENFIDEDLWHHKNRNMSKKSKSL</sequence>
<dbReference type="InterPro" id="IPR027417">
    <property type="entry name" value="P-loop_NTPase"/>
</dbReference>
<dbReference type="SUPFAM" id="SSF52540">
    <property type="entry name" value="P-loop containing nucleoside triphosphate hydrolases"/>
    <property type="match status" value="1"/>
</dbReference>
<dbReference type="AlphaFoldDB" id="X1HW99"/>
<feature type="non-terminal residue" evidence="1">
    <location>
        <position position="1"/>
    </location>
</feature>